<accession>A0A1I2KUW2</accession>
<protein>
    <recommendedName>
        <fullName evidence="5">Adhesin</fullName>
    </recommendedName>
</protein>
<evidence type="ECO:0000313" key="4">
    <source>
        <dbReference type="Proteomes" id="UP000199116"/>
    </source>
</evidence>
<dbReference type="PROSITE" id="PS51257">
    <property type="entry name" value="PROKAR_LIPOPROTEIN"/>
    <property type="match status" value="1"/>
</dbReference>
<name>A0A1I2KUW2_9FLAO</name>
<feature type="domain" description="BT-3987-like N-terminal" evidence="1">
    <location>
        <begin position="31"/>
        <end position="157"/>
    </location>
</feature>
<dbReference type="Pfam" id="PF08522">
    <property type="entry name" value="BT_3987-like_N"/>
    <property type="match status" value="1"/>
</dbReference>
<feature type="domain" description="DUF5627" evidence="2">
    <location>
        <begin position="196"/>
        <end position="332"/>
    </location>
</feature>
<dbReference type="Pfam" id="PF18620">
    <property type="entry name" value="DUF5627"/>
    <property type="match status" value="1"/>
</dbReference>
<dbReference type="Proteomes" id="UP000199116">
    <property type="component" value="Unassembled WGS sequence"/>
</dbReference>
<reference evidence="4" key="1">
    <citation type="submission" date="2016-10" db="EMBL/GenBank/DDBJ databases">
        <authorList>
            <person name="Varghese N."/>
            <person name="Submissions S."/>
        </authorList>
    </citation>
    <scope>NUCLEOTIDE SEQUENCE [LARGE SCALE GENOMIC DNA]</scope>
    <source>
        <strain evidence="4">DSM 23515</strain>
    </source>
</reference>
<dbReference type="RefSeq" id="WP_093303451.1">
    <property type="nucleotide sequence ID" value="NZ_FOOH01000005.1"/>
</dbReference>
<dbReference type="AlphaFoldDB" id="A0A1I2KUW2"/>
<evidence type="ECO:0000313" key="3">
    <source>
        <dbReference type="EMBL" id="SFF70343.1"/>
    </source>
</evidence>
<evidence type="ECO:0000259" key="1">
    <source>
        <dbReference type="Pfam" id="PF08522"/>
    </source>
</evidence>
<dbReference type="Gene3D" id="2.60.40.1740">
    <property type="entry name" value="hypothetical protein (bacova_03559)"/>
    <property type="match status" value="1"/>
</dbReference>
<evidence type="ECO:0000259" key="2">
    <source>
        <dbReference type="Pfam" id="PF18620"/>
    </source>
</evidence>
<proteinExistence type="predicted"/>
<gene>
    <name evidence="3" type="ORF">SAMN04488033_105103</name>
</gene>
<keyword evidence="4" id="KW-1185">Reference proteome</keyword>
<sequence length="343" mass="38626">MKNKIYLIALIILSGFTSCENDKWEFDDYEYQTVYFAYQYPVRTITLGEDIFDTSLDNEGKARIMATTGGTYDNDQDVFIDFEVDNSLTEGLVFDDSGQPVQAMPENYYTLESNEIRIPQGELTGGVELQLSDAFFADSLAIGRNYVIPLQMTNVVSADSILRGIPQVTNPRKPVAEDWDVLPKDFILYAVKYVNPWHGNYLRRGVDEIEGTTGNENLDDTVIREEEYVVDDQVVALTTRSLNEVELDLVFQNSEGYAVNCTLILSFDDSGNCTVRAASDEYTASGSGQFVKDGEQNSWGGKDRDALYLDYEVNLEEINVSTTDTLVLRDRGVRMETFSPILE</sequence>
<dbReference type="InterPro" id="IPR013728">
    <property type="entry name" value="BT_3987-like_N"/>
</dbReference>
<dbReference type="Gene3D" id="2.40.128.420">
    <property type="match status" value="1"/>
</dbReference>
<organism evidence="3 4">
    <name type="scientific">Salegentibacter agarivorans</name>
    <dbReference type="NCBI Taxonomy" id="345907"/>
    <lineage>
        <taxon>Bacteria</taxon>
        <taxon>Pseudomonadati</taxon>
        <taxon>Bacteroidota</taxon>
        <taxon>Flavobacteriia</taxon>
        <taxon>Flavobacteriales</taxon>
        <taxon>Flavobacteriaceae</taxon>
        <taxon>Salegentibacter</taxon>
    </lineage>
</organism>
<dbReference type="EMBL" id="FOOH01000005">
    <property type="protein sequence ID" value="SFF70343.1"/>
    <property type="molecule type" value="Genomic_DNA"/>
</dbReference>
<evidence type="ECO:0008006" key="5">
    <source>
        <dbReference type="Google" id="ProtNLM"/>
    </source>
</evidence>
<dbReference type="InterPro" id="IPR040580">
    <property type="entry name" value="DUF5627"/>
</dbReference>